<dbReference type="Proteomes" id="UP000504632">
    <property type="component" value="Chromosome 11"/>
</dbReference>
<dbReference type="OrthoDB" id="8950604at2759"/>
<dbReference type="Gene3D" id="1.20.5.400">
    <property type="match status" value="1"/>
</dbReference>
<dbReference type="PROSITE" id="PS50041">
    <property type="entry name" value="C_TYPE_LECTIN_2"/>
    <property type="match status" value="1"/>
</dbReference>
<dbReference type="InterPro" id="IPR016186">
    <property type="entry name" value="C-type_lectin-like/link_sf"/>
</dbReference>
<dbReference type="Gene3D" id="3.10.100.10">
    <property type="entry name" value="Mannose-Binding Protein A, subunit A"/>
    <property type="match status" value="1"/>
</dbReference>
<evidence type="ECO:0000256" key="2">
    <source>
        <dbReference type="SAM" id="Coils"/>
    </source>
</evidence>
<dbReference type="InterPro" id="IPR001304">
    <property type="entry name" value="C-type_lectin-like"/>
</dbReference>
<keyword evidence="2" id="KW-0175">Coiled coil</keyword>
<dbReference type="Pfam" id="PF00059">
    <property type="entry name" value="Lectin_C"/>
    <property type="match status" value="1"/>
</dbReference>
<evidence type="ECO:0000259" key="5">
    <source>
        <dbReference type="PROSITE" id="PS50041"/>
    </source>
</evidence>
<sequence>MEGMPTIDTAKTANSGSDDREEPARVMGASLQNLQNTRLLDFSYSSPGVSKYRPHRSDRCYRLTAVCLGLLCVFLLAVIIVLCVCFNNLTRERDQLQIRYNNLTAERDQLLKERQKYQNVFSELGWIYFSHSLYYISTEWKSWSESRQDCTDRGADLVIINSEEEQEFVNSLWKLSQSGLWIGLTDRDTEAVWKWVDGTALSTGYWGEGEPNNSGQSGNEDCVVLDWPDTWNDIPEGEMPGGEDAKNSSGEIALKASTSVGLTKAKPPAVMEKALKRHYRL</sequence>
<dbReference type="InterPro" id="IPR016187">
    <property type="entry name" value="CTDL_fold"/>
</dbReference>
<accession>A0A6J2WH59</accession>
<name>A0A6J2WH59_CHACN</name>
<evidence type="ECO:0000256" key="3">
    <source>
        <dbReference type="SAM" id="MobiDB-lite"/>
    </source>
</evidence>
<dbReference type="InterPro" id="IPR050111">
    <property type="entry name" value="C-type_lectin/snaclec_domain"/>
</dbReference>
<dbReference type="SUPFAM" id="SSF56436">
    <property type="entry name" value="C-type lectin-like"/>
    <property type="match status" value="1"/>
</dbReference>
<dbReference type="PANTHER" id="PTHR22803">
    <property type="entry name" value="MANNOSE, PHOSPHOLIPASE, LECTIN RECEPTOR RELATED"/>
    <property type="match status" value="1"/>
</dbReference>
<reference evidence="6" key="1">
    <citation type="submission" date="2024-06" db="UniProtKB">
        <authorList>
            <consortium name="RefSeq"/>
        </authorList>
    </citation>
    <scope>NUCLEOTIDE SEQUENCE [LARGE SCALE GENOMIC DNA]</scope>
</reference>
<dbReference type="InParanoid" id="A0A6J2WH59"/>
<reference evidence="7" key="2">
    <citation type="submission" date="2025-08" db="UniProtKB">
        <authorList>
            <consortium name="RefSeq"/>
        </authorList>
    </citation>
    <scope>IDENTIFICATION</scope>
</reference>
<dbReference type="CDD" id="cd03590">
    <property type="entry name" value="CLECT_DC-SIGN_like"/>
    <property type="match status" value="1"/>
</dbReference>
<evidence type="ECO:0000313" key="7">
    <source>
        <dbReference type="RefSeq" id="XP_030643634.1"/>
    </source>
</evidence>
<feature type="domain" description="C-type lectin" evidence="5">
    <location>
        <begin position="129"/>
        <end position="233"/>
    </location>
</feature>
<keyword evidence="4" id="KW-0812">Transmembrane</keyword>
<gene>
    <name evidence="7" type="primary">LOC115823745</name>
</gene>
<feature type="transmembrane region" description="Helical" evidence="4">
    <location>
        <begin position="60"/>
        <end position="82"/>
    </location>
</feature>
<dbReference type="RefSeq" id="XP_030643634.1">
    <property type="nucleotide sequence ID" value="XM_030787774.1"/>
</dbReference>
<evidence type="ECO:0000256" key="4">
    <source>
        <dbReference type="SAM" id="Phobius"/>
    </source>
</evidence>
<organism evidence="6 7">
    <name type="scientific">Chanos chanos</name>
    <name type="common">Milkfish</name>
    <name type="synonym">Mugil chanos</name>
    <dbReference type="NCBI Taxonomy" id="29144"/>
    <lineage>
        <taxon>Eukaryota</taxon>
        <taxon>Metazoa</taxon>
        <taxon>Chordata</taxon>
        <taxon>Craniata</taxon>
        <taxon>Vertebrata</taxon>
        <taxon>Euteleostomi</taxon>
        <taxon>Actinopterygii</taxon>
        <taxon>Neopterygii</taxon>
        <taxon>Teleostei</taxon>
        <taxon>Ostariophysi</taxon>
        <taxon>Gonorynchiformes</taxon>
        <taxon>Chanidae</taxon>
        <taxon>Chanos</taxon>
    </lineage>
</organism>
<evidence type="ECO:0000256" key="1">
    <source>
        <dbReference type="ARBA" id="ARBA00022734"/>
    </source>
</evidence>
<dbReference type="GeneID" id="115823745"/>
<proteinExistence type="predicted"/>
<dbReference type="GO" id="GO:0030246">
    <property type="term" value="F:carbohydrate binding"/>
    <property type="evidence" value="ECO:0007669"/>
    <property type="project" value="UniProtKB-KW"/>
</dbReference>
<feature type="coiled-coil region" evidence="2">
    <location>
        <begin position="86"/>
        <end position="120"/>
    </location>
</feature>
<protein>
    <submittedName>
        <fullName evidence="7">C-type lectin domain family 4 member E-like</fullName>
    </submittedName>
</protein>
<evidence type="ECO:0000313" key="6">
    <source>
        <dbReference type="Proteomes" id="UP000504632"/>
    </source>
</evidence>
<feature type="region of interest" description="Disordered" evidence="3">
    <location>
        <begin position="1"/>
        <end position="22"/>
    </location>
</feature>
<dbReference type="SMART" id="SM00034">
    <property type="entry name" value="CLECT"/>
    <property type="match status" value="1"/>
</dbReference>
<dbReference type="AlphaFoldDB" id="A0A6J2WH59"/>
<keyword evidence="1" id="KW-0430">Lectin</keyword>
<keyword evidence="4" id="KW-1133">Transmembrane helix</keyword>
<dbReference type="InterPro" id="IPR033989">
    <property type="entry name" value="CD209-like_CTLD"/>
</dbReference>
<keyword evidence="4" id="KW-0472">Membrane</keyword>
<keyword evidence="6" id="KW-1185">Reference proteome</keyword>